<keyword evidence="4 6" id="KW-0371">Homeobox</keyword>
<protein>
    <submittedName>
        <fullName evidence="9">Homeobox protein HD-9</fullName>
    </submittedName>
</protein>
<dbReference type="PANTHER" id="PTHR46123">
    <property type="entry name" value="MIX-TYPE HOMEOBOX GENE 1-RELATED"/>
    <property type="match status" value="1"/>
</dbReference>
<evidence type="ECO:0000256" key="4">
    <source>
        <dbReference type="ARBA" id="ARBA00023155"/>
    </source>
</evidence>
<dbReference type="SUPFAM" id="SSF46689">
    <property type="entry name" value="Homeodomain-like"/>
    <property type="match status" value="1"/>
</dbReference>
<dbReference type="InterPro" id="IPR051306">
    <property type="entry name" value="Homeobox_regulator"/>
</dbReference>
<evidence type="ECO:0000256" key="6">
    <source>
        <dbReference type="PROSITE-ProRule" id="PRU00108"/>
    </source>
</evidence>
<proteinExistence type="predicted"/>
<dbReference type="CDD" id="cd00086">
    <property type="entry name" value="homeodomain"/>
    <property type="match status" value="1"/>
</dbReference>
<dbReference type="PROSITE" id="PS50071">
    <property type="entry name" value="HOMEOBOX_2"/>
    <property type="match status" value="1"/>
</dbReference>
<reference evidence="9 11" key="1">
    <citation type="journal article" date="2013" name="BMC Genomics">
        <title>Comparative genomics of parasitic silkworm microsporidia reveal an association between genome expansion and host adaptation.</title>
        <authorList>
            <person name="Pan G."/>
            <person name="Xu J."/>
            <person name="Li T."/>
            <person name="Xia Q."/>
            <person name="Liu S.L."/>
            <person name="Zhang G."/>
            <person name="Li S."/>
            <person name="Li C."/>
            <person name="Liu H."/>
            <person name="Yang L."/>
            <person name="Liu T."/>
            <person name="Zhang X."/>
            <person name="Wu Z."/>
            <person name="Fan W."/>
            <person name="Dang X."/>
            <person name="Xiang H."/>
            <person name="Tao M."/>
            <person name="Li Y."/>
            <person name="Hu J."/>
            <person name="Li Z."/>
            <person name="Lin L."/>
            <person name="Luo J."/>
            <person name="Geng L."/>
            <person name="Wang L."/>
            <person name="Long M."/>
            <person name="Wan Y."/>
            <person name="He N."/>
            <person name="Zhang Z."/>
            <person name="Lu C."/>
            <person name="Keeling P.J."/>
            <person name="Wang J."/>
            <person name="Xiang Z."/>
            <person name="Zhou Z."/>
        </authorList>
    </citation>
    <scope>NUCLEOTIDE SEQUENCE [LARGE SCALE GENOMIC DNA]</scope>
    <source>
        <strain evidence="9">CQ1</strain>
        <strain evidence="11">CQ1 / CVCC 102059</strain>
    </source>
</reference>
<dbReference type="VEuPathDB" id="MicrosporidiaDB:NBO_401g0003"/>
<evidence type="ECO:0000256" key="7">
    <source>
        <dbReference type="RuleBase" id="RU000682"/>
    </source>
</evidence>
<feature type="DNA-binding region" description="Homeobox" evidence="6">
    <location>
        <begin position="6"/>
        <end position="65"/>
    </location>
</feature>
<keyword evidence="5 6" id="KW-0539">Nucleus</keyword>
<dbReference type="PRINTS" id="PR00031">
    <property type="entry name" value="HTHREPRESSR"/>
</dbReference>
<dbReference type="PROSITE" id="PS00027">
    <property type="entry name" value="HOMEOBOX_1"/>
    <property type="match status" value="1"/>
</dbReference>
<dbReference type="GO" id="GO:0000977">
    <property type="term" value="F:RNA polymerase II transcription regulatory region sequence-specific DNA binding"/>
    <property type="evidence" value="ECO:0007669"/>
    <property type="project" value="TreeGrafter"/>
</dbReference>
<dbReference type="GO" id="GO:0000981">
    <property type="term" value="F:DNA-binding transcription factor activity, RNA polymerase II-specific"/>
    <property type="evidence" value="ECO:0007669"/>
    <property type="project" value="InterPro"/>
</dbReference>
<evidence type="ECO:0000256" key="2">
    <source>
        <dbReference type="ARBA" id="ARBA00022737"/>
    </source>
</evidence>
<dbReference type="InterPro" id="IPR001356">
    <property type="entry name" value="HD"/>
</dbReference>
<organism evidence="9 11">
    <name type="scientific">Nosema bombycis (strain CQ1 / CVCC 102059)</name>
    <name type="common">Microsporidian parasite</name>
    <name type="synonym">Pebrine of silkworm</name>
    <dbReference type="NCBI Taxonomy" id="578461"/>
    <lineage>
        <taxon>Eukaryota</taxon>
        <taxon>Fungi</taxon>
        <taxon>Fungi incertae sedis</taxon>
        <taxon>Microsporidia</taxon>
        <taxon>Nosematidae</taxon>
        <taxon>Nosema</taxon>
    </lineage>
</organism>
<dbReference type="InterPro" id="IPR000047">
    <property type="entry name" value="HTH_motif"/>
</dbReference>
<dbReference type="OMA" id="DIGNPHR"/>
<keyword evidence="3 6" id="KW-0238">DNA-binding</keyword>
<dbReference type="EMBL" id="KB908972">
    <property type="protein sequence ID" value="EOB13649.1"/>
    <property type="molecule type" value="Genomic_DNA"/>
</dbReference>
<dbReference type="SMART" id="SM00389">
    <property type="entry name" value="HOX"/>
    <property type="match status" value="1"/>
</dbReference>
<accession>R0MIF1</accession>
<evidence type="ECO:0000256" key="1">
    <source>
        <dbReference type="ARBA" id="ARBA00004123"/>
    </source>
</evidence>
<evidence type="ECO:0000313" key="9">
    <source>
        <dbReference type="EMBL" id="EOB12588.1"/>
    </source>
</evidence>
<evidence type="ECO:0000256" key="5">
    <source>
        <dbReference type="ARBA" id="ARBA00023242"/>
    </source>
</evidence>
<dbReference type="Pfam" id="PF00046">
    <property type="entry name" value="Homeodomain"/>
    <property type="match status" value="1"/>
</dbReference>
<sequence>MQERKKKFPKAKLSMAQKEFLTAIFEMNSRPSAIERTQLSSYLGVSESKIKNWFQNRRAKERYAIEEATLYHKNICNEDKLFPNCNSLYLRRDRMH</sequence>
<evidence type="ECO:0000259" key="8">
    <source>
        <dbReference type="PROSITE" id="PS50071"/>
    </source>
</evidence>
<dbReference type="GO" id="GO:0005634">
    <property type="term" value="C:nucleus"/>
    <property type="evidence" value="ECO:0007669"/>
    <property type="project" value="UniProtKB-SubCell"/>
</dbReference>
<evidence type="ECO:0000313" key="10">
    <source>
        <dbReference type="EMBL" id="EOB13649.1"/>
    </source>
</evidence>
<gene>
    <name evidence="9" type="primary">HD9</name>
    <name evidence="9" type="ORF">NBO_401g0003</name>
    <name evidence="10" type="ORF">NBO_64g0030</name>
</gene>
<dbReference type="EMBL" id="KB909309">
    <property type="protein sequence ID" value="EOB12588.1"/>
    <property type="molecule type" value="Genomic_DNA"/>
</dbReference>
<dbReference type="OrthoDB" id="6159439at2759"/>
<feature type="domain" description="Homeobox" evidence="8">
    <location>
        <begin position="4"/>
        <end position="64"/>
    </location>
</feature>
<keyword evidence="11" id="KW-1185">Reference proteome</keyword>
<dbReference type="VEuPathDB" id="MicrosporidiaDB:NBO_64g0030"/>
<evidence type="ECO:0000256" key="3">
    <source>
        <dbReference type="ARBA" id="ARBA00023125"/>
    </source>
</evidence>
<comment type="subcellular location">
    <subcellularLocation>
        <location evidence="1 6 7">Nucleus</location>
    </subcellularLocation>
</comment>
<dbReference type="InterPro" id="IPR009057">
    <property type="entry name" value="Homeodomain-like_sf"/>
</dbReference>
<name>R0MIF1_NOSB1</name>
<dbReference type="HOGENOM" id="CLU_2386744_0_0_1"/>
<dbReference type="InterPro" id="IPR017970">
    <property type="entry name" value="Homeobox_CS"/>
</dbReference>
<evidence type="ECO:0000313" key="11">
    <source>
        <dbReference type="Proteomes" id="UP000016927"/>
    </source>
</evidence>
<dbReference type="Gene3D" id="1.10.10.60">
    <property type="entry name" value="Homeodomain-like"/>
    <property type="match status" value="1"/>
</dbReference>
<dbReference type="PANTHER" id="PTHR46123:SF4">
    <property type="entry name" value="MIX-TYPE HOMEOBOX GENE 1-RELATED"/>
    <property type="match status" value="1"/>
</dbReference>
<keyword evidence="2" id="KW-0677">Repeat</keyword>
<dbReference type="Proteomes" id="UP000016927">
    <property type="component" value="Unassembled WGS sequence"/>
</dbReference>
<dbReference type="AlphaFoldDB" id="R0MIF1"/>